<protein>
    <submittedName>
        <fullName evidence="11">Phosphate transport system permease protein pstC</fullName>
    </submittedName>
</protein>
<dbReference type="Gene3D" id="1.10.3720.10">
    <property type="entry name" value="MetI-like"/>
    <property type="match status" value="1"/>
</dbReference>
<dbReference type="GO" id="GO:0005886">
    <property type="term" value="C:plasma membrane"/>
    <property type="evidence" value="ECO:0007669"/>
    <property type="project" value="UniProtKB-SubCell"/>
</dbReference>
<evidence type="ECO:0000256" key="3">
    <source>
        <dbReference type="ARBA" id="ARBA00022448"/>
    </source>
</evidence>
<dbReference type="GO" id="GO:0005315">
    <property type="term" value="F:phosphate transmembrane transporter activity"/>
    <property type="evidence" value="ECO:0007669"/>
    <property type="project" value="InterPro"/>
</dbReference>
<comment type="similarity">
    <text evidence="2">Belongs to the binding-protein-dependent transport system permease family. CysTW subfamily.</text>
</comment>
<feature type="transmembrane region" description="Helical" evidence="9">
    <location>
        <begin position="9"/>
        <end position="30"/>
    </location>
</feature>
<proteinExistence type="inferred from homology"/>
<sequence>MLAGVLTSIAAGICLLLVVLMLLFLLWYTWPAIRYNGLSILNDMTWNIGNQYGTGSSVHNGVSAEPGAEFGGLVFLVGTLLSALLAMVFAVPLALGVALTIVYRLPERLRLPTNALIELMAGIPSVVYGLWGTIVLVPWVGNHVAPFVTHHFGFIPFLGGDAGSGNGLFAAAIVLAIMVMPIMVATVRDVLLAQPKSFYEASMALGSTSWQAVTHAVLPSVRTGIVGAILVAFGRALGETMAVLMVAGNAINILPHNIFSPINTIAAVVVSQLESAVSDASGIAQRSLAELALVLFVISLTVNTVARVAIRGQDRSH</sequence>
<evidence type="ECO:0000256" key="9">
    <source>
        <dbReference type="SAM" id="Phobius"/>
    </source>
</evidence>
<reference evidence="11" key="1">
    <citation type="submission" date="2009-10" db="EMBL/GenBank/DDBJ databases">
        <title>Diversity of trophic interactions inside an arsenic-rich microbial ecosystem.</title>
        <authorList>
            <person name="Bertin P.N."/>
            <person name="Heinrich-Salmeron A."/>
            <person name="Pelletier E."/>
            <person name="Goulhen-Chollet F."/>
            <person name="Arsene-Ploetze F."/>
            <person name="Gallien S."/>
            <person name="Calteau A."/>
            <person name="Vallenet D."/>
            <person name="Casiot C."/>
            <person name="Chane-Woon-Ming B."/>
            <person name="Giloteaux L."/>
            <person name="Barakat M."/>
            <person name="Bonnefoy V."/>
            <person name="Bruneel O."/>
            <person name="Chandler M."/>
            <person name="Cleiss J."/>
            <person name="Duran R."/>
            <person name="Elbaz-Poulichet F."/>
            <person name="Fonknechten N."/>
            <person name="Lauga B."/>
            <person name="Mornico D."/>
            <person name="Ortet P."/>
            <person name="Schaeffer C."/>
            <person name="Siguier P."/>
            <person name="Alexander Thil Smith A."/>
            <person name="Van Dorsselaer A."/>
            <person name="Weissenbach J."/>
            <person name="Medigue C."/>
            <person name="Le Paslier D."/>
        </authorList>
    </citation>
    <scope>NUCLEOTIDE SEQUENCE</scope>
</reference>
<evidence type="ECO:0000256" key="8">
    <source>
        <dbReference type="ARBA" id="ARBA00023136"/>
    </source>
</evidence>
<dbReference type="InterPro" id="IPR035906">
    <property type="entry name" value="MetI-like_sf"/>
</dbReference>
<keyword evidence="5" id="KW-0592">Phosphate transport</keyword>
<evidence type="ECO:0000313" key="11">
    <source>
        <dbReference type="EMBL" id="CBH75991.1"/>
    </source>
</evidence>
<dbReference type="CDD" id="cd06261">
    <property type="entry name" value="TM_PBP2"/>
    <property type="match status" value="1"/>
</dbReference>
<evidence type="ECO:0000256" key="5">
    <source>
        <dbReference type="ARBA" id="ARBA00022592"/>
    </source>
</evidence>
<name>E6PHQ3_9ZZZZ</name>
<dbReference type="PROSITE" id="PS50928">
    <property type="entry name" value="ABC_TM1"/>
    <property type="match status" value="1"/>
</dbReference>
<dbReference type="Pfam" id="PF00528">
    <property type="entry name" value="BPD_transp_1"/>
    <property type="match status" value="1"/>
</dbReference>
<keyword evidence="4" id="KW-1003">Cell membrane</keyword>
<dbReference type="InterPro" id="IPR000515">
    <property type="entry name" value="MetI-like"/>
</dbReference>
<dbReference type="PANTHER" id="PTHR30425:SF1">
    <property type="entry name" value="PHOSPHATE TRANSPORT SYSTEM PERMEASE PROTEIN PSTC"/>
    <property type="match status" value="1"/>
</dbReference>
<feature type="transmembrane region" description="Helical" evidence="9">
    <location>
        <begin position="168"/>
        <end position="191"/>
    </location>
</feature>
<feature type="transmembrane region" description="Helical" evidence="9">
    <location>
        <begin position="73"/>
        <end position="103"/>
    </location>
</feature>
<dbReference type="InterPro" id="IPR011864">
    <property type="entry name" value="Phosphate_PstC"/>
</dbReference>
<comment type="caution">
    <text evidence="11">The sequence shown here is derived from an EMBL/GenBank/DDBJ whole genome shotgun (WGS) entry which is preliminary data.</text>
</comment>
<evidence type="ECO:0000256" key="2">
    <source>
        <dbReference type="ARBA" id="ARBA00007069"/>
    </source>
</evidence>
<keyword evidence="3" id="KW-0813">Transport</keyword>
<accession>E6PHQ3</accession>
<dbReference type="SUPFAM" id="SSF161098">
    <property type="entry name" value="MetI-like"/>
    <property type="match status" value="1"/>
</dbReference>
<feature type="transmembrane region" description="Helical" evidence="9">
    <location>
        <begin position="115"/>
        <end position="140"/>
    </location>
</feature>
<evidence type="ECO:0000256" key="6">
    <source>
        <dbReference type="ARBA" id="ARBA00022692"/>
    </source>
</evidence>
<gene>
    <name evidence="11" type="primary">pstC</name>
    <name evidence="11" type="ORF">CARN1_0471</name>
</gene>
<keyword evidence="7 9" id="KW-1133">Transmembrane helix</keyword>
<dbReference type="GO" id="GO:0006817">
    <property type="term" value="P:phosphate ion transport"/>
    <property type="evidence" value="ECO:0007669"/>
    <property type="project" value="UniProtKB-KW"/>
</dbReference>
<feature type="transmembrane region" description="Helical" evidence="9">
    <location>
        <begin position="291"/>
        <end position="310"/>
    </location>
</feature>
<dbReference type="InterPro" id="IPR051124">
    <property type="entry name" value="Phosphate_Transport_Permease"/>
</dbReference>
<organism evidence="11">
    <name type="scientific">mine drainage metagenome</name>
    <dbReference type="NCBI Taxonomy" id="410659"/>
    <lineage>
        <taxon>unclassified sequences</taxon>
        <taxon>metagenomes</taxon>
        <taxon>ecological metagenomes</taxon>
    </lineage>
</organism>
<dbReference type="PANTHER" id="PTHR30425">
    <property type="entry name" value="PHOSPHATE TRANSPORT SYSTEM PERMEASE PROTEIN PST"/>
    <property type="match status" value="1"/>
</dbReference>
<evidence type="ECO:0000256" key="4">
    <source>
        <dbReference type="ARBA" id="ARBA00022475"/>
    </source>
</evidence>
<keyword evidence="8 9" id="KW-0472">Membrane</keyword>
<dbReference type="NCBIfam" id="TIGR02138">
    <property type="entry name" value="phosphate_pstC"/>
    <property type="match status" value="1"/>
</dbReference>
<evidence type="ECO:0000256" key="1">
    <source>
        <dbReference type="ARBA" id="ARBA00004651"/>
    </source>
</evidence>
<feature type="domain" description="ABC transmembrane type-1" evidence="10">
    <location>
        <begin position="76"/>
        <end position="306"/>
    </location>
</feature>
<keyword evidence="6 9" id="KW-0812">Transmembrane</keyword>
<evidence type="ECO:0000259" key="10">
    <source>
        <dbReference type="PROSITE" id="PS50928"/>
    </source>
</evidence>
<dbReference type="EMBL" id="CABL01000019">
    <property type="protein sequence ID" value="CBH75991.1"/>
    <property type="molecule type" value="Genomic_DNA"/>
</dbReference>
<evidence type="ECO:0000256" key="7">
    <source>
        <dbReference type="ARBA" id="ARBA00022989"/>
    </source>
</evidence>
<comment type="subcellular location">
    <subcellularLocation>
        <location evidence="1">Cell membrane</location>
        <topology evidence="1">Multi-pass membrane protein</topology>
    </subcellularLocation>
</comment>
<dbReference type="AlphaFoldDB" id="E6PHQ3"/>